<keyword evidence="5 7" id="KW-0862">Zinc</keyword>
<feature type="compositionally biased region" description="Polar residues" evidence="8">
    <location>
        <begin position="56"/>
        <end position="69"/>
    </location>
</feature>
<dbReference type="InterPro" id="IPR019775">
    <property type="entry name" value="WD40_repeat_CS"/>
</dbReference>
<comment type="caution">
    <text evidence="10">The sequence shown here is derived from an EMBL/GenBank/DDBJ whole genome shotgun (WGS) entry which is preliminary data.</text>
</comment>
<dbReference type="Pfam" id="PF00400">
    <property type="entry name" value="WD40"/>
    <property type="match status" value="3"/>
</dbReference>
<dbReference type="InterPro" id="IPR036322">
    <property type="entry name" value="WD40_repeat_dom_sf"/>
</dbReference>
<dbReference type="PANTHER" id="PTHR44489">
    <property type="match status" value="1"/>
</dbReference>
<keyword evidence="2 7" id="KW-0479">Metal-binding</keyword>
<keyword evidence="4 7" id="KW-0863">Zinc-finger</keyword>
<feature type="repeat" description="WD" evidence="6">
    <location>
        <begin position="153"/>
        <end position="194"/>
    </location>
</feature>
<reference evidence="10 11" key="1">
    <citation type="journal article" date="2018" name="PLoS Genet.">
        <title>Population sequencing reveals clonal diversity and ancestral inbreeding in the grapevine cultivar Chardonnay.</title>
        <authorList>
            <person name="Roach M.J."/>
            <person name="Johnson D.L."/>
            <person name="Bohlmann J."/>
            <person name="van Vuuren H.J."/>
            <person name="Jones S.J."/>
            <person name="Pretorius I.S."/>
            <person name="Schmidt S.A."/>
            <person name="Borneman A.R."/>
        </authorList>
    </citation>
    <scope>NUCLEOTIDE SEQUENCE [LARGE SCALE GENOMIC DNA]</scope>
    <source>
        <strain evidence="11">cv. Chardonnay</strain>
        <tissue evidence="10">Leaf</tissue>
    </source>
</reference>
<dbReference type="PROSITE" id="PS50103">
    <property type="entry name" value="ZF_C3H1"/>
    <property type="match status" value="2"/>
</dbReference>
<dbReference type="InterPro" id="IPR015943">
    <property type="entry name" value="WD40/YVTN_repeat-like_dom_sf"/>
</dbReference>
<dbReference type="PANTHER" id="PTHR44489:SF1">
    <property type="entry name" value="ZINC FINGER CCCH DOMAIN-CONTAINING PROTEIN 63"/>
    <property type="match status" value="1"/>
</dbReference>
<evidence type="ECO:0000313" key="11">
    <source>
        <dbReference type="Proteomes" id="UP000288805"/>
    </source>
</evidence>
<dbReference type="SMART" id="SM00320">
    <property type="entry name" value="WD40"/>
    <property type="match status" value="5"/>
</dbReference>
<feature type="repeat" description="WD" evidence="6">
    <location>
        <begin position="388"/>
        <end position="427"/>
    </location>
</feature>
<dbReference type="SMART" id="SM00356">
    <property type="entry name" value="ZnF_C3H1"/>
    <property type="match status" value="2"/>
</dbReference>
<dbReference type="GO" id="GO:0008270">
    <property type="term" value="F:zinc ion binding"/>
    <property type="evidence" value="ECO:0007669"/>
    <property type="project" value="UniProtKB-KW"/>
</dbReference>
<proteinExistence type="predicted"/>
<organism evidence="10 11">
    <name type="scientific">Vitis vinifera</name>
    <name type="common">Grape</name>
    <dbReference type="NCBI Taxonomy" id="29760"/>
    <lineage>
        <taxon>Eukaryota</taxon>
        <taxon>Viridiplantae</taxon>
        <taxon>Streptophyta</taxon>
        <taxon>Embryophyta</taxon>
        <taxon>Tracheophyta</taxon>
        <taxon>Spermatophyta</taxon>
        <taxon>Magnoliopsida</taxon>
        <taxon>eudicotyledons</taxon>
        <taxon>Gunneridae</taxon>
        <taxon>Pentapetalae</taxon>
        <taxon>rosids</taxon>
        <taxon>Vitales</taxon>
        <taxon>Vitaceae</taxon>
        <taxon>Viteae</taxon>
        <taxon>Vitis</taxon>
    </lineage>
</organism>
<dbReference type="InterPro" id="IPR036855">
    <property type="entry name" value="Znf_CCCH_sf"/>
</dbReference>
<name>A0A438FHH7_VITVI</name>
<dbReference type="PROSITE" id="PS00678">
    <property type="entry name" value="WD_REPEATS_1"/>
    <property type="match status" value="1"/>
</dbReference>
<dbReference type="AlphaFoldDB" id="A0A438FHH7"/>
<feature type="domain" description="C3H1-type" evidence="9">
    <location>
        <begin position="22"/>
        <end position="48"/>
    </location>
</feature>
<dbReference type="SUPFAM" id="SSF50978">
    <property type="entry name" value="WD40 repeat-like"/>
    <property type="match status" value="2"/>
</dbReference>
<evidence type="ECO:0000256" key="1">
    <source>
        <dbReference type="ARBA" id="ARBA00022574"/>
    </source>
</evidence>
<dbReference type="PRINTS" id="PR00320">
    <property type="entry name" value="GPROTEINBRPT"/>
</dbReference>
<dbReference type="Pfam" id="PF00642">
    <property type="entry name" value="zf-CCCH"/>
    <property type="match status" value="1"/>
</dbReference>
<feature type="zinc finger region" description="C3H1-type" evidence="7">
    <location>
        <begin position="115"/>
        <end position="142"/>
    </location>
</feature>
<gene>
    <name evidence="10" type="primary">ZFWD1_9</name>
    <name evidence="10" type="ORF">CK203_102908</name>
</gene>
<evidence type="ECO:0000313" key="10">
    <source>
        <dbReference type="EMBL" id="RVW59444.1"/>
    </source>
</evidence>
<evidence type="ECO:0000256" key="4">
    <source>
        <dbReference type="ARBA" id="ARBA00022771"/>
    </source>
</evidence>
<dbReference type="PROSITE" id="PS50082">
    <property type="entry name" value="WD_REPEATS_2"/>
    <property type="match status" value="2"/>
</dbReference>
<protein>
    <submittedName>
        <fullName evidence="10">Zinc finger CCCH domain-containing protein 48</fullName>
    </submittedName>
</protein>
<accession>A0A438FHH7</accession>
<dbReference type="PROSITE" id="PS50294">
    <property type="entry name" value="WD_REPEATS_REGION"/>
    <property type="match status" value="2"/>
</dbReference>
<sequence>MDVDEHGNKRVFQRLGASNDSGKQHKVCYHWRAGRCNKFPCPYLHRELPAPPPQQHQPFISNGSSSKRPNQGVHDDRSFSGARRSPNFNPTWGRVHGAGAGNRAQGSGAGNRVFRKIEKLCNYWLQGNCSYGEKCKFLHSWSVGDCFSSLTQLEGHQKVVSGIALPSGSDKLYTGSKDETVRIWDCQSGQDWEVPIEQGVVAVHLSCSDCTGVVNLGGEVGCMISEGPWLFVGIPNVVKAWHTQNNTELSLSGPTGQVYALVVGNDLLFAGVQVSQHHIESLGFGFGSWVASACIDSFMSTSCTLDLAWGQHFVDVSFVNWLGSSLLNWVGYEGQVDWSSLVNQAVQLAFRVKWRLLCQEFDRLDQDGAILAWKFNAVSNCFEPAASLKGHTQSVITLVVGANRLYSGSMDRSIRVWNLENLQCLQTLSDHTSVVMSLLCWDQFLLSCSLDGTVKVWVATESGNLEVTYTHNEEQGVLYLCGMHDPEAKPVLLCSCNDNTVRVYDLPSFSERGKIFAREGIRAIQIGPGGLFFTGDGSGQVRVWNWSTEAAAPA</sequence>
<evidence type="ECO:0000256" key="5">
    <source>
        <dbReference type="ARBA" id="ARBA00022833"/>
    </source>
</evidence>
<dbReference type="EMBL" id="QGNW01000891">
    <property type="protein sequence ID" value="RVW59444.1"/>
    <property type="molecule type" value="Genomic_DNA"/>
</dbReference>
<feature type="region of interest" description="Disordered" evidence="8">
    <location>
        <begin position="47"/>
        <end position="109"/>
    </location>
</feature>
<keyword evidence="1 6" id="KW-0853">WD repeat</keyword>
<dbReference type="Proteomes" id="UP000288805">
    <property type="component" value="Unassembled WGS sequence"/>
</dbReference>
<dbReference type="InterPro" id="IPR001680">
    <property type="entry name" value="WD40_rpt"/>
</dbReference>
<dbReference type="InterPro" id="IPR000571">
    <property type="entry name" value="Znf_CCCH"/>
</dbReference>
<evidence type="ECO:0000256" key="2">
    <source>
        <dbReference type="ARBA" id="ARBA00022723"/>
    </source>
</evidence>
<evidence type="ECO:0000256" key="8">
    <source>
        <dbReference type="SAM" id="MobiDB-lite"/>
    </source>
</evidence>
<evidence type="ECO:0000256" key="3">
    <source>
        <dbReference type="ARBA" id="ARBA00022737"/>
    </source>
</evidence>
<evidence type="ECO:0000256" key="6">
    <source>
        <dbReference type="PROSITE-ProRule" id="PRU00221"/>
    </source>
</evidence>
<feature type="zinc finger region" description="C3H1-type" evidence="7">
    <location>
        <begin position="22"/>
        <end position="48"/>
    </location>
</feature>
<feature type="domain" description="C3H1-type" evidence="9">
    <location>
        <begin position="115"/>
        <end position="142"/>
    </location>
</feature>
<dbReference type="InterPro" id="IPR044715">
    <property type="entry name" value="WDR86-like"/>
</dbReference>
<dbReference type="SUPFAM" id="SSF90229">
    <property type="entry name" value="CCCH zinc finger"/>
    <property type="match status" value="1"/>
</dbReference>
<evidence type="ECO:0000259" key="9">
    <source>
        <dbReference type="PROSITE" id="PS50103"/>
    </source>
</evidence>
<dbReference type="Gene3D" id="4.10.1000.10">
    <property type="entry name" value="Zinc finger, CCCH-type"/>
    <property type="match status" value="1"/>
</dbReference>
<dbReference type="Gene3D" id="2.130.10.10">
    <property type="entry name" value="YVTN repeat-like/Quinoprotein amine dehydrogenase"/>
    <property type="match status" value="2"/>
</dbReference>
<dbReference type="InterPro" id="IPR020472">
    <property type="entry name" value="WD40_PAC1"/>
</dbReference>
<evidence type="ECO:0000256" key="7">
    <source>
        <dbReference type="PROSITE-ProRule" id="PRU00723"/>
    </source>
</evidence>
<keyword evidence="3" id="KW-0677">Repeat</keyword>